<dbReference type="InterPro" id="IPR005746">
    <property type="entry name" value="Thioredoxin"/>
</dbReference>
<feature type="active site" description="Nucleophile" evidence="4">
    <location>
        <position position="34"/>
    </location>
</feature>
<dbReference type="Pfam" id="PF00085">
    <property type="entry name" value="Thioredoxin"/>
    <property type="match status" value="1"/>
</dbReference>
<feature type="site" description="Deprotonates C-terminal active site Cys" evidence="4">
    <location>
        <position position="25"/>
    </location>
</feature>
<dbReference type="Gene3D" id="3.40.30.10">
    <property type="entry name" value="Glutaredoxin"/>
    <property type="match status" value="1"/>
</dbReference>
<feature type="active site" description="Nucleophile" evidence="4">
    <location>
        <position position="31"/>
    </location>
</feature>
<evidence type="ECO:0000256" key="4">
    <source>
        <dbReference type="PIRSR" id="PIRSR000077-1"/>
    </source>
</evidence>
<dbReference type="AlphaFoldDB" id="A0AA40EQ64"/>
<reference evidence="7" key="1">
    <citation type="submission" date="2023-06" db="EMBL/GenBank/DDBJ databases">
        <title>Genome-scale phylogeny and comparative genomics of the fungal order Sordariales.</title>
        <authorList>
            <consortium name="Lawrence Berkeley National Laboratory"/>
            <person name="Hensen N."/>
            <person name="Bonometti L."/>
            <person name="Westerberg I."/>
            <person name="Brannstrom I.O."/>
            <person name="Guillou S."/>
            <person name="Cros-Aarteil S."/>
            <person name="Calhoun S."/>
            <person name="Haridas S."/>
            <person name="Kuo A."/>
            <person name="Mondo S."/>
            <person name="Pangilinan J."/>
            <person name="Riley R."/>
            <person name="LaButti K."/>
            <person name="Andreopoulos B."/>
            <person name="Lipzen A."/>
            <person name="Chen C."/>
            <person name="Yanf M."/>
            <person name="Daum C."/>
            <person name="Ng V."/>
            <person name="Clum A."/>
            <person name="Steindorff A."/>
            <person name="Ohm R."/>
            <person name="Martin F."/>
            <person name="Silar P."/>
            <person name="Natvig D."/>
            <person name="Lalanne C."/>
            <person name="Gautier V."/>
            <person name="Ament-velasquez S.L."/>
            <person name="Kruys A."/>
            <person name="Hutchinson M.I."/>
            <person name="Powell A.J."/>
            <person name="Barry K."/>
            <person name="Miller A.N."/>
            <person name="Grigoriev I.V."/>
            <person name="Debuchy R."/>
            <person name="Gladieux P."/>
            <person name="Thoren M.H."/>
            <person name="Johannesson H."/>
        </authorList>
    </citation>
    <scope>NUCLEOTIDE SEQUENCE</scope>
    <source>
        <strain evidence="7">SMH3187-1</strain>
    </source>
</reference>
<keyword evidence="5" id="KW-0676">Redox-active center</keyword>
<evidence type="ECO:0000256" key="2">
    <source>
        <dbReference type="ARBA" id="ARBA00023157"/>
    </source>
</evidence>
<name>A0AA40EQ64_9PEZI</name>
<protein>
    <recommendedName>
        <fullName evidence="3">Thioredoxin</fullName>
    </recommendedName>
</protein>
<evidence type="ECO:0000313" key="8">
    <source>
        <dbReference type="Proteomes" id="UP001172155"/>
    </source>
</evidence>
<dbReference type="InterPro" id="IPR036249">
    <property type="entry name" value="Thioredoxin-like_sf"/>
</dbReference>
<feature type="site" description="Contributes to redox potential value" evidence="4">
    <location>
        <position position="32"/>
    </location>
</feature>
<accession>A0AA40EQ64</accession>
<dbReference type="SUPFAM" id="SSF52833">
    <property type="entry name" value="Thioredoxin-like"/>
    <property type="match status" value="1"/>
</dbReference>
<dbReference type="InterPro" id="IPR013766">
    <property type="entry name" value="Thioredoxin_domain"/>
</dbReference>
<dbReference type="Proteomes" id="UP001172155">
    <property type="component" value="Unassembled WGS sequence"/>
</dbReference>
<dbReference type="PROSITE" id="PS51352">
    <property type="entry name" value="THIOREDOXIN_2"/>
    <property type="match status" value="1"/>
</dbReference>
<keyword evidence="8" id="KW-1185">Reference proteome</keyword>
<dbReference type="CDD" id="cd02947">
    <property type="entry name" value="TRX_family"/>
    <property type="match status" value="1"/>
</dbReference>
<organism evidence="7 8">
    <name type="scientific">Schizothecium vesticola</name>
    <dbReference type="NCBI Taxonomy" id="314040"/>
    <lineage>
        <taxon>Eukaryota</taxon>
        <taxon>Fungi</taxon>
        <taxon>Dikarya</taxon>
        <taxon>Ascomycota</taxon>
        <taxon>Pezizomycotina</taxon>
        <taxon>Sordariomycetes</taxon>
        <taxon>Sordariomycetidae</taxon>
        <taxon>Sordariales</taxon>
        <taxon>Schizotheciaceae</taxon>
        <taxon>Schizothecium</taxon>
    </lineage>
</organism>
<keyword evidence="2 5" id="KW-1015">Disulfide bond</keyword>
<evidence type="ECO:0000256" key="3">
    <source>
        <dbReference type="PIRNR" id="PIRNR000077"/>
    </source>
</evidence>
<sequence>MTVHIIATKDEFKEAIAREPIVLLDAFATWCGPCKAVAPVVAKWAESEEYKDKIYFAKFDVDHLPELAAELGVRAMPTFFVFKNGDKVDEHLGGNPGPIQALLQKSLAA</sequence>
<comment type="similarity">
    <text evidence="1 3">Belongs to the thioredoxin family.</text>
</comment>
<dbReference type="PANTHER" id="PTHR46115">
    <property type="entry name" value="THIOREDOXIN-LIKE PROTEIN 1"/>
    <property type="match status" value="1"/>
</dbReference>
<feature type="domain" description="Thioredoxin" evidence="6">
    <location>
        <begin position="1"/>
        <end position="109"/>
    </location>
</feature>
<evidence type="ECO:0000256" key="5">
    <source>
        <dbReference type="PIRSR" id="PIRSR000077-4"/>
    </source>
</evidence>
<comment type="caution">
    <text evidence="7">The sequence shown here is derived from an EMBL/GenBank/DDBJ whole genome shotgun (WGS) entry which is preliminary data.</text>
</comment>
<evidence type="ECO:0000259" key="6">
    <source>
        <dbReference type="PROSITE" id="PS51352"/>
    </source>
</evidence>
<evidence type="ECO:0000256" key="1">
    <source>
        <dbReference type="ARBA" id="ARBA00008987"/>
    </source>
</evidence>
<gene>
    <name evidence="7" type="ORF">B0T18DRAFT_392248</name>
</gene>
<proteinExistence type="inferred from homology"/>
<dbReference type="PIRSF" id="PIRSF000077">
    <property type="entry name" value="Thioredoxin"/>
    <property type="match status" value="1"/>
</dbReference>
<dbReference type="EMBL" id="JAUKUD010000005">
    <property type="protein sequence ID" value="KAK0743479.1"/>
    <property type="molecule type" value="Genomic_DNA"/>
</dbReference>
<evidence type="ECO:0000313" key="7">
    <source>
        <dbReference type="EMBL" id="KAK0743479.1"/>
    </source>
</evidence>
<dbReference type="GO" id="GO:0015035">
    <property type="term" value="F:protein-disulfide reductase activity"/>
    <property type="evidence" value="ECO:0007669"/>
    <property type="project" value="InterPro"/>
</dbReference>
<feature type="disulfide bond" description="Redox-active" evidence="5">
    <location>
        <begin position="31"/>
        <end position="34"/>
    </location>
</feature>
<feature type="site" description="Contributes to redox potential value" evidence="4">
    <location>
        <position position="33"/>
    </location>
</feature>
<dbReference type="PRINTS" id="PR00421">
    <property type="entry name" value="THIOREDOXIN"/>
</dbReference>